<accession>A0A9K3D6W6</accession>
<dbReference type="Proteomes" id="UP000265618">
    <property type="component" value="Unassembled WGS sequence"/>
</dbReference>
<organism evidence="1 2">
    <name type="scientific">Kipferlia bialata</name>
    <dbReference type="NCBI Taxonomy" id="797122"/>
    <lineage>
        <taxon>Eukaryota</taxon>
        <taxon>Metamonada</taxon>
        <taxon>Carpediemonas-like organisms</taxon>
        <taxon>Kipferlia</taxon>
    </lineage>
</organism>
<feature type="non-terminal residue" evidence="1">
    <location>
        <position position="1"/>
    </location>
</feature>
<evidence type="ECO:0000313" key="2">
    <source>
        <dbReference type="Proteomes" id="UP000265618"/>
    </source>
</evidence>
<protein>
    <submittedName>
        <fullName evidence="1">Uncharacterized protein</fullName>
    </submittedName>
</protein>
<sequence>MFGWVLHKERPKQYWECVGDAYWILADAAGAQDATEIGLFDDACSIQGRALSKARCRLEIHQARYVLESCPLEDTQQHRLRGCWQLICNLMRHRVAGKERLFPGQFNNTMFALLHTLQTHPECGGETWQPKDLLLGLTDIVISMGRGDTFRYNEGARNNEVAHHIISHPLFAYLMDPARGFDAAVNTEALRGLILAAINVQYDTECGVAWMPFSALAQGQLEPLIMTLPHKAGSAEDDRVFALICARIVHFYLESDGSLLGEIHSFPRSWNPAFWCISDSVKWRLASLPGDRINGVPSCLVSTLTRCAEECAGLAGED</sequence>
<comment type="caution">
    <text evidence="1">The sequence shown here is derived from an EMBL/GenBank/DDBJ whole genome shotgun (WGS) entry which is preliminary data.</text>
</comment>
<proteinExistence type="predicted"/>
<dbReference type="EMBL" id="BDIP01004073">
    <property type="protein sequence ID" value="GIQ88444.1"/>
    <property type="molecule type" value="Genomic_DNA"/>
</dbReference>
<reference evidence="1 2" key="1">
    <citation type="journal article" date="2018" name="PLoS ONE">
        <title>The draft genome of Kipferlia bialata reveals reductive genome evolution in fornicate parasites.</title>
        <authorList>
            <person name="Tanifuji G."/>
            <person name="Takabayashi S."/>
            <person name="Kume K."/>
            <person name="Takagi M."/>
            <person name="Nakayama T."/>
            <person name="Kamikawa R."/>
            <person name="Inagaki Y."/>
            <person name="Hashimoto T."/>
        </authorList>
    </citation>
    <scope>NUCLEOTIDE SEQUENCE [LARGE SCALE GENOMIC DNA]</scope>
    <source>
        <strain evidence="1">NY0173</strain>
    </source>
</reference>
<evidence type="ECO:0000313" key="1">
    <source>
        <dbReference type="EMBL" id="GIQ88444.1"/>
    </source>
</evidence>
<dbReference type="AlphaFoldDB" id="A0A9K3D6W6"/>
<keyword evidence="2" id="KW-1185">Reference proteome</keyword>
<name>A0A9K3D6W6_9EUKA</name>
<gene>
    <name evidence="1" type="ORF">KIPB_010692</name>
</gene>